<protein>
    <submittedName>
        <fullName evidence="2">AlpA family transcriptional regulator</fullName>
    </submittedName>
</protein>
<dbReference type="RefSeq" id="WP_125875234.1">
    <property type="nucleotide sequence ID" value="NZ_RHRS01000110.1"/>
</dbReference>
<accession>A0A3R8WW15</accession>
<evidence type="ECO:0000313" key="2">
    <source>
        <dbReference type="EMBL" id="RRW26502.1"/>
    </source>
</evidence>
<evidence type="ECO:0000256" key="1">
    <source>
        <dbReference type="SAM" id="MobiDB-lite"/>
    </source>
</evidence>
<name>A0A3R8WW15_ECTOL</name>
<feature type="region of interest" description="Disordered" evidence="1">
    <location>
        <begin position="58"/>
        <end position="101"/>
    </location>
</feature>
<evidence type="ECO:0000313" key="3">
    <source>
        <dbReference type="Proteomes" id="UP000272833"/>
    </source>
</evidence>
<organism evidence="2 3">
    <name type="scientific">Ectopseudomonas oleovorans</name>
    <name type="common">Pseudomonas oleovorans</name>
    <dbReference type="NCBI Taxonomy" id="301"/>
    <lineage>
        <taxon>Bacteria</taxon>
        <taxon>Pseudomonadati</taxon>
        <taxon>Pseudomonadota</taxon>
        <taxon>Gammaproteobacteria</taxon>
        <taxon>Pseudomonadales</taxon>
        <taxon>Pseudomonadaceae</taxon>
        <taxon>Ectopseudomonas</taxon>
    </lineage>
</organism>
<comment type="caution">
    <text evidence="2">The sequence shown here is derived from an EMBL/GenBank/DDBJ whole genome shotgun (WGS) entry which is preliminary data.</text>
</comment>
<dbReference type="AlphaFoldDB" id="A0A3R8WW15"/>
<dbReference type="Pfam" id="PF05930">
    <property type="entry name" value="Phage_AlpA"/>
    <property type="match status" value="1"/>
</dbReference>
<sequence>MNAPVEYIRLPEVKKMTSLGTTKIYDLIKNGEFPAQVSLGGRTSAWIRGEVEAWAESRAASRGRSWPRASHDVTEAATLPSPIPPAPKAARRRAKSARNQMTPRVSPIHGVIYAADGKLDGHPAHLHAWSQSRLALELGACCLSLSPAAAEELIEHLSAALDALGEVLE</sequence>
<dbReference type="EMBL" id="RHRS01000110">
    <property type="protein sequence ID" value="RRW26502.1"/>
    <property type="molecule type" value="Genomic_DNA"/>
</dbReference>
<dbReference type="Proteomes" id="UP000272833">
    <property type="component" value="Unassembled WGS sequence"/>
</dbReference>
<gene>
    <name evidence="2" type="ORF">EGJ44_22180</name>
</gene>
<reference evidence="2 3" key="1">
    <citation type="submission" date="2018-10" db="EMBL/GenBank/DDBJ databases">
        <title>Transmission dynamics of multidrug resistant bacteria on intensive care unit surfaces.</title>
        <authorList>
            <person name="D'Souza A.W."/>
            <person name="Potter R.F."/>
            <person name="Wallace M."/>
            <person name="Shupe A."/>
            <person name="Patel S."/>
            <person name="Sun S."/>
            <person name="Gul D."/>
            <person name="Kwon J.H."/>
            <person name="Andleeb S."/>
            <person name="Burnham C.-A.D."/>
            <person name="Dantas G."/>
        </authorList>
    </citation>
    <scope>NUCLEOTIDE SEQUENCE [LARGE SCALE GENOMIC DNA]</scope>
    <source>
        <strain evidence="2 3">PO_271</strain>
    </source>
</reference>
<dbReference type="InterPro" id="IPR010260">
    <property type="entry name" value="AlpA"/>
</dbReference>
<dbReference type="Gene3D" id="1.10.238.160">
    <property type="match status" value="1"/>
</dbReference>
<proteinExistence type="predicted"/>